<evidence type="ECO:0000256" key="1">
    <source>
        <dbReference type="SAM" id="SignalP"/>
    </source>
</evidence>
<sequence length="276" mass="30315">MKKLLLFLVSVAAITCSQAQIALFKKKNRTATSKTDSTQARTTVPKQTVQVITTPKVKKDWSKVVLTNRAADHFILQYGSDTWTNRPDSVRTKGFSRHFNIYVMLDKPLKTDPRFSVAYGLGLGSSNIFFDNVKVSLNATGSTLPFSDVSGTNHYKKFKLTTIYAEIPVELRYYSDPENPGKSWKFALGAKVGTLLKAYTKGKDLQTSNGASIYGPTAVIKESNKRYINGTRLAATARVGYGIFSLHGDYNVLGVVKDGFGPAMNLYSIGLTISGL</sequence>
<protein>
    <submittedName>
        <fullName evidence="3">Outer membrane beta-barrel protein</fullName>
    </submittedName>
</protein>
<evidence type="ECO:0000313" key="4">
    <source>
        <dbReference type="Proteomes" id="UP001595906"/>
    </source>
</evidence>
<dbReference type="InterPro" id="IPR025665">
    <property type="entry name" value="Beta-barrel_OMP_2"/>
</dbReference>
<keyword evidence="1" id="KW-0732">Signal</keyword>
<dbReference type="RefSeq" id="WP_379015181.1">
    <property type="nucleotide sequence ID" value="NZ_JBHSDC010000029.1"/>
</dbReference>
<dbReference type="Proteomes" id="UP001595906">
    <property type="component" value="Unassembled WGS sequence"/>
</dbReference>
<evidence type="ECO:0000259" key="2">
    <source>
        <dbReference type="Pfam" id="PF13568"/>
    </source>
</evidence>
<feature type="domain" description="Outer membrane protein beta-barrel" evidence="2">
    <location>
        <begin position="87"/>
        <end position="249"/>
    </location>
</feature>
<comment type="caution">
    <text evidence="3">The sequence shown here is derived from an EMBL/GenBank/DDBJ whole genome shotgun (WGS) entry which is preliminary data.</text>
</comment>
<dbReference type="EMBL" id="JBHSDC010000029">
    <property type="protein sequence ID" value="MFC4233069.1"/>
    <property type="molecule type" value="Genomic_DNA"/>
</dbReference>
<name>A0ABV8Q165_9BACT</name>
<feature type="chain" id="PRO_5045691795" evidence="1">
    <location>
        <begin position="20"/>
        <end position="276"/>
    </location>
</feature>
<organism evidence="3 4">
    <name type="scientific">Parasediminibacterium paludis</name>
    <dbReference type="NCBI Taxonomy" id="908966"/>
    <lineage>
        <taxon>Bacteria</taxon>
        <taxon>Pseudomonadati</taxon>
        <taxon>Bacteroidota</taxon>
        <taxon>Chitinophagia</taxon>
        <taxon>Chitinophagales</taxon>
        <taxon>Chitinophagaceae</taxon>
        <taxon>Parasediminibacterium</taxon>
    </lineage>
</organism>
<evidence type="ECO:0000313" key="3">
    <source>
        <dbReference type="EMBL" id="MFC4233069.1"/>
    </source>
</evidence>
<dbReference type="Pfam" id="PF13568">
    <property type="entry name" value="OMP_b-brl_2"/>
    <property type="match status" value="1"/>
</dbReference>
<gene>
    <name evidence="3" type="ORF">ACFOW1_14300</name>
</gene>
<feature type="signal peptide" evidence="1">
    <location>
        <begin position="1"/>
        <end position="19"/>
    </location>
</feature>
<proteinExistence type="predicted"/>
<keyword evidence="4" id="KW-1185">Reference proteome</keyword>
<reference evidence="4" key="1">
    <citation type="journal article" date="2019" name="Int. J. Syst. Evol. Microbiol.">
        <title>The Global Catalogue of Microorganisms (GCM) 10K type strain sequencing project: providing services to taxonomists for standard genome sequencing and annotation.</title>
        <authorList>
            <consortium name="The Broad Institute Genomics Platform"/>
            <consortium name="The Broad Institute Genome Sequencing Center for Infectious Disease"/>
            <person name="Wu L."/>
            <person name="Ma J."/>
        </authorList>
    </citation>
    <scope>NUCLEOTIDE SEQUENCE [LARGE SCALE GENOMIC DNA]</scope>
    <source>
        <strain evidence="4">CECT 8010</strain>
    </source>
</reference>
<accession>A0ABV8Q165</accession>